<keyword evidence="1" id="KW-0472">Membrane</keyword>
<reference evidence="2 3" key="1">
    <citation type="journal article" date="2018" name="Nat. Biotechnol.">
        <title>A standardized bacterial taxonomy based on genome phylogeny substantially revises the tree of life.</title>
        <authorList>
            <person name="Parks D.H."/>
            <person name="Chuvochina M."/>
            <person name="Waite D.W."/>
            <person name="Rinke C."/>
            <person name="Skarshewski A."/>
            <person name="Chaumeil P.A."/>
            <person name="Hugenholtz P."/>
        </authorList>
    </citation>
    <scope>NUCLEOTIDE SEQUENCE [LARGE SCALE GENOMIC DNA]</scope>
    <source>
        <strain evidence="2">UBA10948</strain>
    </source>
</reference>
<evidence type="ECO:0000313" key="3">
    <source>
        <dbReference type="Proteomes" id="UP000263273"/>
    </source>
</evidence>
<organism evidence="2 3">
    <name type="scientific">Syntrophomonas wolfei</name>
    <dbReference type="NCBI Taxonomy" id="863"/>
    <lineage>
        <taxon>Bacteria</taxon>
        <taxon>Bacillati</taxon>
        <taxon>Bacillota</taxon>
        <taxon>Clostridia</taxon>
        <taxon>Eubacteriales</taxon>
        <taxon>Syntrophomonadaceae</taxon>
        <taxon>Syntrophomonas</taxon>
    </lineage>
</organism>
<keyword evidence="1" id="KW-0812">Transmembrane</keyword>
<dbReference type="Proteomes" id="UP000263273">
    <property type="component" value="Unassembled WGS sequence"/>
</dbReference>
<dbReference type="RefSeq" id="WP_061212862.1">
    <property type="nucleotide sequence ID" value="NZ_DCDX01000178.1"/>
</dbReference>
<sequence length="77" mass="8873">MYYNLILSIVLFFLLFLLREGRSWLKNPLGIEYCCAVLLFLLSLAYTLDLVQGWHLMPNPGAIFAKLKPLSDLLEII</sequence>
<accession>A0A354YWV4</accession>
<keyword evidence="1" id="KW-1133">Transmembrane helix</keyword>
<protein>
    <submittedName>
        <fullName evidence="2">Uncharacterized protein</fullName>
    </submittedName>
</protein>
<dbReference type="EMBL" id="DNZF01000099">
    <property type="protein sequence ID" value="HBK53196.1"/>
    <property type="molecule type" value="Genomic_DNA"/>
</dbReference>
<evidence type="ECO:0000256" key="1">
    <source>
        <dbReference type="SAM" id="Phobius"/>
    </source>
</evidence>
<feature type="transmembrane region" description="Helical" evidence="1">
    <location>
        <begin position="29"/>
        <end position="48"/>
    </location>
</feature>
<name>A0A354YWV4_9FIRM</name>
<comment type="caution">
    <text evidence="2">The sequence shown here is derived from an EMBL/GenBank/DDBJ whole genome shotgun (WGS) entry which is preliminary data.</text>
</comment>
<dbReference type="AlphaFoldDB" id="A0A354YWV4"/>
<dbReference type="STRING" id="378794.GCA_001570625_00286"/>
<evidence type="ECO:0000313" key="2">
    <source>
        <dbReference type="EMBL" id="HBK53196.1"/>
    </source>
</evidence>
<proteinExistence type="predicted"/>
<gene>
    <name evidence="2" type="ORF">DDZ44_04580</name>
</gene>